<keyword evidence="1" id="KW-0732">Signal</keyword>
<evidence type="ECO:0000256" key="1">
    <source>
        <dbReference type="SAM" id="SignalP"/>
    </source>
</evidence>
<dbReference type="Proteomes" id="UP000197138">
    <property type="component" value="Unassembled WGS sequence"/>
</dbReference>
<evidence type="ECO:0000313" key="2">
    <source>
        <dbReference type="EMBL" id="OWM73229.1"/>
    </source>
</evidence>
<sequence>MCPMRFILVFFSAVLAGYFAWRTVRSSPEVDPSLQDAAADTAPRKEARELNFKKVPKALVLFLMKSRVSVQVVQDGFWVFVDMASGRYLWRNIKEMRAPEKAAKS</sequence>
<feature type="signal peptide" evidence="1">
    <location>
        <begin position="1"/>
        <end position="16"/>
    </location>
</feature>
<dbReference type="PANTHER" id="PTHR34132">
    <property type="entry name" value="EMB|CAB87627.1-RELATED"/>
    <property type="match status" value="1"/>
</dbReference>
<dbReference type="EMBL" id="MTKT01003953">
    <property type="protein sequence ID" value="OWM73229.1"/>
    <property type="molecule type" value="Genomic_DNA"/>
</dbReference>
<accession>A0A218WL82</accession>
<feature type="chain" id="PRO_5013188537" evidence="1">
    <location>
        <begin position="17"/>
        <end position="105"/>
    </location>
</feature>
<reference evidence="3" key="1">
    <citation type="journal article" date="2017" name="Plant J.">
        <title>The pomegranate (Punica granatum L.) genome and the genomics of punicalagin biosynthesis.</title>
        <authorList>
            <person name="Qin G."/>
            <person name="Xu C."/>
            <person name="Ming R."/>
            <person name="Tang H."/>
            <person name="Guyot R."/>
            <person name="Kramer E.M."/>
            <person name="Hu Y."/>
            <person name="Yi X."/>
            <person name="Qi Y."/>
            <person name="Xu X."/>
            <person name="Gao Z."/>
            <person name="Pan H."/>
            <person name="Jian J."/>
            <person name="Tian Y."/>
            <person name="Yue Z."/>
            <person name="Xu Y."/>
        </authorList>
    </citation>
    <scope>NUCLEOTIDE SEQUENCE [LARGE SCALE GENOMIC DNA]</scope>
    <source>
        <strain evidence="3">cv. Dabenzi</strain>
    </source>
</reference>
<gene>
    <name evidence="2" type="ORF">CDL15_Pgr001343</name>
</gene>
<name>A0A218WL82_PUNGR</name>
<organism evidence="2 3">
    <name type="scientific">Punica granatum</name>
    <name type="common">Pomegranate</name>
    <dbReference type="NCBI Taxonomy" id="22663"/>
    <lineage>
        <taxon>Eukaryota</taxon>
        <taxon>Viridiplantae</taxon>
        <taxon>Streptophyta</taxon>
        <taxon>Embryophyta</taxon>
        <taxon>Tracheophyta</taxon>
        <taxon>Spermatophyta</taxon>
        <taxon>Magnoliopsida</taxon>
        <taxon>eudicotyledons</taxon>
        <taxon>Gunneridae</taxon>
        <taxon>Pentapetalae</taxon>
        <taxon>rosids</taxon>
        <taxon>malvids</taxon>
        <taxon>Myrtales</taxon>
        <taxon>Lythraceae</taxon>
        <taxon>Punica</taxon>
    </lineage>
</organism>
<comment type="caution">
    <text evidence="2">The sequence shown here is derived from an EMBL/GenBank/DDBJ whole genome shotgun (WGS) entry which is preliminary data.</text>
</comment>
<proteinExistence type="predicted"/>
<evidence type="ECO:0000313" key="3">
    <source>
        <dbReference type="Proteomes" id="UP000197138"/>
    </source>
</evidence>
<dbReference type="PANTHER" id="PTHR34132:SF2">
    <property type="entry name" value="EMB|CAB87627.1-RELATED"/>
    <property type="match status" value="1"/>
</dbReference>
<dbReference type="AlphaFoldDB" id="A0A218WL82"/>
<protein>
    <submittedName>
        <fullName evidence="2">Uncharacterized protein</fullName>
    </submittedName>
</protein>